<evidence type="ECO:0000256" key="6">
    <source>
        <dbReference type="ARBA" id="ARBA00040451"/>
    </source>
</evidence>
<evidence type="ECO:0000256" key="8">
    <source>
        <dbReference type="RuleBase" id="RU003829"/>
    </source>
</evidence>
<feature type="region of interest" description="Disordered" evidence="9">
    <location>
        <begin position="59"/>
        <end position="123"/>
    </location>
</feature>
<dbReference type="FunFam" id="1.20.1310.10:FF:000014">
    <property type="entry name" value="Cullin 5"/>
    <property type="match status" value="1"/>
</dbReference>
<dbReference type="Proteomes" id="UP000738325">
    <property type="component" value="Unassembled WGS sequence"/>
</dbReference>
<feature type="non-terminal residue" evidence="11">
    <location>
        <position position="744"/>
    </location>
</feature>
<dbReference type="Pfam" id="PF00888">
    <property type="entry name" value="Cullin"/>
    <property type="match status" value="1"/>
</dbReference>
<comment type="pathway">
    <text evidence="1">Protein modification; protein ubiquitination.</text>
</comment>
<dbReference type="PROSITE" id="PS50069">
    <property type="entry name" value="CULLIN_2"/>
    <property type="match status" value="1"/>
</dbReference>
<evidence type="ECO:0000259" key="10">
    <source>
        <dbReference type="PROSITE" id="PS50069"/>
    </source>
</evidence>
<evidence type="ECO:0000256" key="4">
    <source>
        <dbReference type="ARBA" id="ARBA00022786"/>
    </source>
</evidence>
<dbReference type="GO" id="GO:0031625">
    <property type="term" value="F:ubiquitin protein ligase binding"/>
    <property type="evidence" value="ECO:0007669"/>
    <property type="project" value="InterPro"/>
</dbReference>
<evidence type="ECO:0000256" key="2">
    <source>
        <dbReference type="ARBA" id="ARBA00006019"/>
    </source>
</evidence>
<dbReference type="InterPro" id="IPR001373">
    <property type="entry name" value="Cullin_N"/>
</dbReference>
<dbReference type="InterPro" id="IPR016158">
    <property type="entry name" value="Cullin_homology"/>
</dbReference>
<dbReference type="SUPFAM" id="SSF74788">
    <property type="entry name" value="Cullin repeat-like"/>
    <property type="match status" value="1"/>
</dbReference>
<dbReference type="Pfam" id="PF26557">
    <property type="entry name" value="Cullin_AB"/>
    <property type="match status" value="1"/>
</dbReference>
<dbReference type="Gene3D" id="1.20.1310.10">
    <property type="entry name" value="Cullin Repeats"/>
    <property type="match status" value="3"/>
</dbReference>
<dbReference type="InterPro" id="IPR016159">
    <property type="entry name" value="Cullin_repeat-like_dom_sf"/>
</dbReference>
<feature type="compositionally biased region" description="Low complexity" evidence="9">
    <location>
        <begin position="60"/>
        <end position="85"/>
    </location>
</feature>
<dbReference type="EMBL" id="JAAAIP010001379">
    <property type="protein sequence ID" value="KAG0307331.1"/>
    <property type="molecule type" value="Genomic_DNA"/>
</dbReference>
<dbReference type="SMART" id="SM00182">
    <property type="entry name" value="CULLIN"/>
    <property type="match status" value="1"/>
</dbReference>
<evidence type="ECO:0000256" key="3">
    <source>
        <dbReference type="ARBA" id="ARBA00022499"/>
    </source>
</evidence>
<comment type="similarity">
    <text evidence="2 7 8">Belongs to the cullin family.</text>
</comment>
<feature type="compositionally biased region" description="Basic and acidic residues" evidence="9">
    <location>
        <begin position="1"/>
        <end position="14"/>
    </location>
</feature>
<feature type="compositionally biased region" description="Basic and acidic residues" evidence="9">
    <location>
        <begin position="111"/>
        <end position="123"/>
    </location>
</feature>
<name>A0A9P6UK16_9FUNG</name>
<comment type="caution">
    <text evidence="11">The sequence shown here is derived from an EMBL/GenBank/DDBJ whole genome shotgun (WGS) entry which is preliminary data.</text>
</comment>
<protein>
    <recommendedName>
        <fullName evidence="6">Cullin-5</fullName>
    </recommendedName>
</protein>
<keyword evidence="3" id="KW-1017">Isopeptide bond</keyword>
<feature type="domain" description="Cullin family profile" evidence="10">
    <location>
        <begin position="521"/>
        <end position="744"/>
    </location>
</feature>
<evidence type="ECO:0000313" key="12">
    <source>
        <dbReference type="Proteomes" id="UP000738325"/>
    </source>
</evidence>
<dbReference type="InterPro" id="IPR045093">
    <property type="entry name" value="Cullin"/>
</dbReference>
<organism evidence="11 12">
    <name type="scientific">Dissophora globulifera</name>
    <dbReference type="NCBI Taxonomy" id="979702"/>
    <lineage>
        <taxon>Eukaryota</taxon>
        <taxon>Fungi</taxon>
        <taxon>Fungi incertae sedis</taxon>
        <taxon>Mucoromycota</taxon>
        <taxon>Mortierellomycotina</taxon>
        <taxon>Mortierellomycetes</taxon>
        <taxon>Mortierellales</taxon>
        <taxon>Mortierellaceae</taxon>
        <taxon>Dissophora</taxon>
    </lineage>
</organism>
<dbReference type="InterPro" id="IPR059120">
    <property type="entry name" value="Cullin-like_AB"/>
</dbReference>
<evidence type="ECO:0000256" key="5">
    <source>
        <dbReference type="ARBA" id="ARBA00022843"/>
    </source>
</evidence>
<dbReference type="PANTHER" id="PTHR11932">
    <property type="entry name" value="CULLIN"/>
    <property type="match status" value="1"/>
</dbReference>
<dbReference type="Gene3D" id="3.30.230.130">
    <property type="entry name" value="Cullin, Chain C, Domain 2"/>
    <property type="match status" value="1"/>
</dbReference>
<dbReference type="OrthoDB" id="27073at2759"/>
<keyword evidence="4" id="KW-0833">Ubl conjugation pathway</keyword>
<dbReference type="SUPFAM" id="SSF75632">
    <property type="entry name" value="Cullin homology domain"/>
    <property type="match status" value="1"/>
</dbReference>
<accession>A0A9P6UK16</accession>
<proteinExistence type="inferred from homology"/>
<dbReference type="FunFam" id="1.20.1310.10:FF:000012">
    <property type="entry name" value="Cullin 2"/>
    <property type="match status" value="1"/>
</dbReference>
<dbReference type="InterPro" id="IPR036317">
    <property type="entry name" value="Cullin_homology_sf"/>
</dbReference>
<gene>
    <name evidence="11" type="primary">CUL1</name>
    <name evidence="11" type="ORF">BGZ99_001463</name>
</gene>
<dbReference type="GO" id="GO:0006511">
    <property type="term" value="P:ubiquitin-dependent protein catabolic process"/>
    <property type="evidence" value="ECO:0007669"/>
    <property type="project" value="InterPro"/>
</dbReference>
<keyword evidence="12" id="KW-1185">Reference proteome</keyword>
<dbReference type="AlphaFoldDB" id="A0A9P6UK16"/>
<evidence type="ECO:0000313" key="11">
    <source>
        <dbReference type="EMBL" id="KAG0307331.1"/>
    </source>
</evidence>
<evidence type="ECO:0000256" key="1">
    <source>
        <dbReference type="ARBA" id="ARBA00004906"/>
    </source>
</evidence>
<keyword evidence="5" id="KW-0832">Ubl conjugation</keyword>
<evidence type="ECO:0000256" key="7">
    <source>
        <dbReference type="PROSITE-ProRule" id="PRU00330"/>
    </source>
</evidence>
<feature type="region of interest" description="Disordered" evidence="9">
    <location>
        <begin position="1"/>
        <end position="28"/>
    </location>
</feature>
<sequence>MSHPDHNGSADTHEHHHPRTLSASSSSYVSVDDVDISLASHASSTYSVSDVDSPIMTKASLPAPSLSTTKPTTSSSHSPSSNPKKSTPKGRTLSFTHKHEWPNGKRPRGYRTQEGKDAAEKSKNYKSGVSIPHLSASCNTYEGVLKHALLGAIRSGSIGYGLKAMVNLCLGMLKVMKGKVSFGRIFMDSFFGADAIRFGSFFGAFSFLWKFVNNGLRLYRGKDDRINGAVAGAIAGLAVLIESHERRVAFAQQMFIRTLAAATYTLTNRELLANQIWREHIVMEFKHRKRNKIMYQIFETIRQDREGKEVNASVVQDAILSLVSLNLKTDQPLELYIEEFETPYIAQTKAYYKAESSIKLSSCTISQYMKSAIDRLAQEGARNSRYCHPTSHARIIQECETQYISEHQKSIQSEFESMIANERTQDCTMAYSLLSRIEEGITPLLNTFEKYITTVGKDIILGLGATIAKDPREYVERLIELHIKYMQMCAKVFTNDAAFVAAVDKAFRTIVNDTATNAAARSPEVMARYTDTMLRKKQKTGLSESEIEDRLGRVVILFKYIDDKDLFQKFYSRVLAKRLIFDASLSAEAEANMISRLKSACGHEYTSKLQRMFTDMTISSDLNTAFKEWLQSSSLSNGLDFSILVLTAGSWPVNSTQPLEFQCPDELEKSITNFTTFYDNRHSGRKLSWFWHWCRADVRVTYLDKRYELSLSLYQFAVLAVFNSGDSFSLSEIKEQTKLVEVEL</sequence>
<evidence type="ECO:0000256" key="9">
    <source>
        <dbReference type="SAM" id="MobiDB-lite"/>
    </source>
</evidence>
<dbReference type="GO" id="GO:0031461">
    <property type="term" value="C:cullin-RING ubiquitin ligase complex"/>
    <property type="evidence" value="ECO:0007669"/>
    <property type="project" value="UniProtKB-ARBA"/>
</dbReference>
<reference evidence="11" key="1">
    <citation type="journal article" date="2020" name="Fungal Divers.">
        <title>Resolving the Mortierellaceae phylogeny through synthesis of multi-gene phylogenetics and phylogenomics.</title>
        <authorList>
            <person name="Vandepol N."/>
            <person name="Liber J."/>
            <person name="Desiro A."/>
            <person name="Na H."/>
            <person name="Kennedy M."/>
            <person name="Barry K."/>
            <person name="Grigoriev I.V."/>
            <person name="Miller A.N."/>
            <person name="O'Donnell K."/>
            <person name="Stajich J.E."/>
            <person name="Bonito G."/>
        </authorList>
    </citation>
    <scope>NUCLEOTIDE SEQUENCE</scope>
    <source>
        <strain evidence="11">REB-010B</strain>
    </source>
</reference>